<proteinExistence type="predicted"/>
<dbReference type="AlphaFoldDB" id="A0A2N5H8T9"/>
<keyword evidence="3" id="KW-1185">Reference proteome</keyword>
<evidence type="ECO:0008006" key="4">
    <source>
        <dbReference type="Google" id="ProtNLM"/>
    </source>
</evidence>
<sequence length="213" mass="24586">MNFMNSKAYSAFETASNLLLLNLLWLLMCLPIFTIFPATAAMFAVIRQSVLYKDSSVIRPFFRFFKENFKQSFLLGIIWLLIGFLLYFDFKFMNHVGSIRPMLLPILFFFGVIYSFSTVFLFSVMVHYKANWRSVIKNAIFISISHFPTTLLGLLILVGTAILTMALPITGVIIFSISTYGLFSLCHRCFRKIERIKGVESVKEPYDVEFLEI</sequence>
<dbReference type="Proteomes" id="UP000234950">
    <property type="component" value="Unassembled WGS sequence"/>
</dbReference>
<feature type="transmembrane region" description="Helical" evidence="1">
    <location>
        <begin position="102"/>
        <end position="128"/>
    </location>
</feature>
<feature type="transmembrane region" description="Helical" evidence="1">
    <location>
        <begin position="20"/>
        <end position="46"/>
    </location>
</feature>
<evidence type="ECO:0000256" key="1">
    <source>
        <dbReference type="SAM" id="Phobius"/>
    </source>
</evidence>
<keyword evidence="1" id="KW-0812">Transmembrane</keyword>
<reference evidence="2 3" key="1">
    <citation type="submission" date="2017-11" db="EMBL/GenBank/DDBJ databases">
        <title>Comparitive Functional Genomics of Dry Heat Resistant strains isolated from the Viking Spacecraft.</title>
        <authorList>
            <person name="Seuylemezian A."/>
            <person name="Cooper K."/>
            <person name="Vaishampayan P."/>
        </authorList>
    </citation>
    <scope>NUCLEOTIDE SEQUENCE [LARGE SCALE GENOMIC DNA]</scope>
    <source>
        <strain evidence="2 3">V32-6</strain>
    </source>
</reference>
<dbReference type="EMBL" id="PGVE01000086">
    <property type="protein sequence ID" value="PLS01915.1"/>
    <property type="molecule type" value="Genomic_DNA"/>
</dbReference>
<organism evidence="2 3">
    <name type="scientific">Neobacillus cucumis</name>
    <dbReference type="NCBI Taxonomy" id="1740721"/>
    <lineage>
        <taxon>Bacteria</taxon>
        <taxon>Bacillati</taxon>
        <taxon>Bacillota</taxon>
        <taxon>Bacilli</taxon>
        <taxon>Bacillales</taxon>
        <taxon>Bacillaceae</taxon>
        <taxon>Neobacillus</taxon>
    </lineage>
</organism>
<evidence type="ECO:0000313" key="2">
    <source>
        <dbReference type="EMBL" id="PLS01915.1"/>
    </source>
</evidence>
<feature type="transmembrane region" description="Helical" evidence="1">
    <location>
        <begin position="169"/>
        <end position="187"/>
    </location>
</feature>
<dbReference type="OrthoDB" id="2182676at2"/>
<keyword evidence="1" id="KW-1133">Transmembrane helix</keyword>
<feature type="transmembrane region" description="Helical" evidence="1">
    <location>
        <begin position="72"/>
        <end position="90"/>
    </location>
</feature>
<evidence type="ECO:0000313" key="3">
    <source>
        <dbReference type="Proteomes" id="UP000234950"/>
    </source>
</evidence>
<accession>A0A2N5H8T9</accession>
<comment type="caution">
    <text evidence="2">The sequence shown here is derived from an EMBL/GenBank/DDBJ whole genome shotgun (WGS) entry which is preliminary data.</text>
</comment>
<protein>
    <recommendedName>
        <fullName evidence="4">DUF624 domain-containing protein</fullName>
    </recommendedName>
</protein>
<keyword evidence="1" id="KW-0472">Membrane</keyword>
<feature type="transmembrane region" description="Helical" evidence="1">
    <location>
        <begin position="140"/>
        <end position="163"/>
    </location>
</feature>
<dbReference type="Pfam" id="PF04854">
    <property type="entry name" value="DUF624"/>
    <property type="match status" value="1"/>
</dbReference>
<name>A0A2N5H8T9_9BACI</name>
<dbReference type="InterPro" id="IPR006938">
    <property type="entry name" value="DUF624"/>
</dbReference>
<gene>
    <name evidence="2" type="ORF">CVD27_22625</name>
</gene>